<dbReference type="Pfam" id="PF02223">
    <property type="entry name" value="Thymidylate_kin"/>
    <property type="match status" value="1"/>
</dbReference>
<name>A0A918PMG7_9ACTN</name>
<accession>A0A918PMG7</accession>
<evidence type="ECO:0000313" key="2">
    <source>
        <dbReference type="EMBL" id="GGZ14720.1"/>
    </source>
</evidence>
<dbReference type="AlphaFoldDB" id="A0A918PMG7"/>
<sequence>MILPAAYRPVPRTESRQGPFVVLEGVSGIGKSTLTALLAHRMNATSLHTLADPHTGWSPEANEQLRSLPQFAFYLSGLLHASDLVRQAVTVGPVVADRYASSVAACHAAVHGLDPAEVGVLIDPFRPYLIVPDATFYLTCSEATLRSRMTGKLDIKQDDTDLFDVADRYKQLLENFEQVATSDSTAVILPTDDQSPDQLADTIAAHLEEARA</sequence>
<proteinExistence type="predicted"/>
<evidence type="ECO:0000259" key="1">
    <source>
        <dbReference type="Pfam" id="PF02223"/>
    </source>
</evidence>
<feature type="domain" description="Thymidylate kinase-like" evidence="1">
    <location>
        <begin position="23"/>
        <end position="179"/>
    </location>
</feature>
<dbReference type="EMBL" id="BMWG01000001">
    <property type="protein sequence ID" value="GGZ14720.1"/>
    <property type="molecule type" value="Genomic_DNA"/>
</dbReference>
<protein>
    <recommendedName>
        <fullName evidence="1">Thymidylate kinase-like domain-containing protein</fullName>
    </recommendedName>
</protein>
<keyword evidence="3" id="KW-1185">Reference proteome</keyword>
<reference evidence="2" key="2">
    <citation type="submission" date="2020-09" db="EMBL/GenBank/DDBJ databases">
        <authorList>
            <person name="Sun Q."/>
            <person name="Ohkuma M."/>
        </authorList>
    </citation>
    <scope>NUCLEOTIDE SEQUENCE</scope>
    <source>
        <strain evidence="2">JCM 4988</strain>
    </source>
</reference>
<dbReference type="SUPFAM" id="SSF52540">
    <property type="entry name" value="P-loop containing nucleoside triphosphate hydrolases"/>
    <property type="match status" value="1"/>
</dbReference>
<comment type="caution">
    <text evidence="2">The sequence shown here is derived from an EMBL/GenBank/DDBJ whole genome shotgun (WGS) entry which is preliminary data.</text>
</comment>
<organism evidence="2 3">
    <name type="scientific">Streptomyces inusitatus</name>
    <dbReference type="NCBI Taxonomy" id="68221"/>
    <lineage>
        <taxon>Bacteria</taxon>
        <taxon>Bacillati</taxon>
        <taxon>Actinomycetota</taxon>
        <taxon>Actinomycetes</taxon>
        <taxon>Kitasatosporales</taxon>
        <taxon>Streptomycetaceae</taxon>
        <taxon>Streptomyces</taxon>
    </lineage>
</organism>
<evidence type="ECO:0000313" key="3">
    <source>
        <dbReference type="Proteomes" id="UP000630936"/>
    </source>
</evidence>
<dbReference type="Proteomes" id="UP000630936">
    <property type="component" value="Unassembled WGS sequence"/>
</dbReference>
<reference evidence="2" key="1">
    <citation type="journal article" date="2014" name="Int. J. Syst. Evol. Microbiol.">
        <title>Complete genome sequence of Corynebacterium casei LMG S-19264T (=DSM 44701T), isolated from a smear-ripened cheese.</title>
        <authorList>
            <consortium name="US DOE Joint Genome Institute (JGI-PGF)"/>
            <person name="Walter F."/>
            <person name="Albersmeier A."/>
            <person name="Kalinowski J."/>
            <person name="Ruckert C."/>
        </authorList>
    </citation>
    <scope>NUCLEOTIDE SEQUENCE</scope>
    <source>
        <strain evidence="2">JCM 4988</strain>
    </source>
</reference>
<dbReference type="InterPro" id="IPR027417">
    <property type="entry name" value="P-loop_NTPase"/>
</dbReference>
<dbReference type="InterPro" id="IPR039430">
    <property type="entry name" value="Thymidylate_kin-like_dom"/>
</dbReference>
<gene>
    <name evidence="2" type="ORF">GCM10010387_03620</name>
</gene>
<dbReference type="Gene3D" id="3.40.50.300">
    <property type="entry name" value="P-loop containing nucleotide triphosphate hydrolases"/>
    <property type="match status" value="1"/>
</dbReference>